<gene>
    <name evidence="2" type="ORF">HLVA_13960</name>
</gene>
<accession>A0AAU9DH60</accession>
<proteinExistence type="predicted"/>
<evidence type="ECO:0000256" key="1">
    <source>
        <dbReference type="SAM" id="Coils"/>
    </source>
</evidence>
<dbReference type="Gene3D" id="1.20.1600.10">
    <property type="entry name" value="Outer membrane efflux proteins (OEP)"/>
    <property type="match status" value="1"/>
</dbReference>
<dbReference type="Proteomes" id="UP001321582">
    <property type="component" value="Chromosome"/>
</dbReference>
<reference evidence="2 3" key="1">
    <citation type="submission" date="2022-11" db="EMBL/GenBank/DDBJ databases">
        <title>Haliovirga abyssi gen. nov., sp. nov., a mesophilic fermentative bacterium isolated from the Iheya North hydrothermal field and the proposal of Haliovirgaceae fam. nov.</title>
        <authorList>
            <person name="Miyazaki U."/>
            <person name="Tame A."/>
            <person name="Miyazaki J."/>
            <person name="Takai K."/>
            <person name="Sawayama S."/>
            <person name="Kitajima M."/>
            <person name="Okamoto A."/>
            <person name="Nakagawa S."/>
        </authorList>
    </citation>
    <scope>NUCLEOTIDE SEQUENCE [LARGE SCALE GENOMIC DNA]</scope>
    <source>
        <strain evidence="2 3">IC12</strain>
    </source>
</reference>
<organism evidence="2 3">
    <name type="scientific">Haliovirga abyssi</name>
    <dbReference type="NCBI Taxonomy" id="2996794"/>
    <lineage>
        <taxon>Bacteria</taxon>
        <taxon>Fusobacteriati</taxon>
        <taxon>Fusobacteriota</taxon>
        <taxon>Fusobacteriia</taxon>
        <taxon>Fusobacteriales</taxon>
        <taxon>Haliovirgaceae</taxon>
        <taxon>Haliovirga</taxon>
    </lineage>
</organism>
<keyword evidence="3" id="KW-1185">Reference proteome</keyword>
<dbReference type="SUPFAM" id="SSF56954">
    <property type="entry name" value="Outer membrane efflux proteins (OEP)"/>
    <property type="match status" value="1"/>
</dbReference>
<evidence type="ECO:0008006" key="4">
    <source>
        <dbReference type="Google" id="ProtNLM"/>
    </source>
</evidence>
<dbReference type="EMBL" id="AP027059">
    <property type="protein sequence ID" value="BDU50827.1"/>
    <property type="molecule type" value="Genomic_DNA"/>
</dbReference>
<evidence type="ECO:0000313" key="2">
    <source>
        <dbReference type="EMBL" id="BDU50827.1"/>
    </source>
</evidence>
<sequence>MKKKIIFIMAFIVGQILSAETVSLKKLISIYEKSGEYKKVELLNDEKMRIEKKEIDYNDLDKLNLKVDGNVGKSIIGNSKNSIINLSYKDIVLSLNYDIKNNKISSNSISINKNLNNIIFQKHNQDEKIYELKNSSYKISRKLEQNQKIIEIIEIYKIIKDADIDIKVDEMILEKYKKQLKTLNIKIEKGESTNSDKSYLLLKIKESEKDIKFLKKNREVFKEKLTYKLNYNIKKNIKFEKINFDKNINFNKIGELEIDKNGLEYEIGKKQFEFSKKYNNFSITANANYDFDSKDYSYGISFSKDIFDFKSDIKTNGVELKISEERIKQLEKDKLFERENQKNSFEDMKESIEIQKRYNEYYKSEEKKSKKMFKLGYISFQDYEKSIEDYKESELKLEKLENNFNAYKYKIEYQ</sequence>
<keyword evidence="1" id="KW-0175">Coiled coil</keyword>
<evidence type="ECO:0000313" key="3">
    <source>
        <dbReference type="Proteomes" id="UP001321582"/>
    </source>
</evidence>
<dbReference type="AlphaFoldDB" id="A0AAU9DH60"/>
<dbReference type="RefSeq" id="WP_307903679.1">
    <property type="nucleotide sequence ID" value="NZ_AP027059.1"/>
</dbReference>
<dbReference type="GO" id="GO:0015562">
    <property type="term" value="F:efflux transmembrane transporter activity"/>
    <property type="evidence" value="ECO:0007669"/>
    <property type="project" value="InterPro"/>
</dbReference>
<protein>
    <recommendedName>
        <fullName evidence="4">TolC family protein</fullName>
    </recommendedName>
</protein>
<feature type="coiled-coil region" evidence="1">
    <location>
        <begin position="173"/>
        <end position="224"/>
    </location>
</feature>
<dbReference type="KEGG" id="haby:HLVA_13960"/>
<name>A0AAU9DH60_9FUSO</name>
<feature type="coiled-coil region" evidence="1">
    <location>
        <begin position="383"/>
        <end position="410"/>
    </location>
</feature>